<dbReference type="EMBL" id="KZ613837">
    <property type="protein sequence ID" value="PMD58034.1"/>
    <property type="molecule type" value="Genomic_DNA"/>
</dbReference>
<evidence type="ECO:0000313" key="2">
    <source>
        <dbReference type="EMBL" id="PMD58034.1"/>
    </source>
</evidence>
<organism evidence="2 3">
    <name type="scientific">Hyaloscypha bicolor E</name>
    <dbReference type="NCBI Taxonomy" id="1095630"/>
    <lineage>
        <taxon>Eukaryota</taxon>
        <taxon>Fungi</taxon>
        <taxon>Dikarya</taxon>
        <taxon>Ascomycota</taxon>
        <taxon>Pezizomycotina</taxon>
        <taxon>Leotiomycetes</taxon>
        <taxon>Helotiales</taxon>
        <taxon>Hyaloscyphaceae</taxon>
        <taxon>Hyaloscypha</taxon>
        <taxon>Hyaloscypha bicolor</taxon>
    </lineage>
</organism>
<keyword evidence="3" id="KW-1185">Reference proteome</keyword>
<dbReference type="Gene3D" id="3.40.630.30">
    <property type="match status" value="1"/>
</dbReference>
<evidence type="ECO:0000259" key="1">
    <source>
        <dbReference type="PROSITE" id="PS51186"/>
    </source>
</evidence>
<evidence type="ECO:0000313" key="3">
    <source>
        <dbReference type="Proteomes" id="UP000235371"/>
    </source>
</evidence>
<dbReference type="PROSITE" id="PS51186">
    <property type="entry name" value="GNAT"/>
    <property type="match status" value="1"/>
</dbReference>
<dbReference type="GeneID" id="36595085"/>
<dbReference type="Pfam" id="PF00583">
    <property type="entry name" value="Acetyltransf_1"/>
    <property type="match status" value="1"/>
</dbReference>
<dbReference type="STRING" id="1095630.A0A2J6T4S8"/>
<gene>
    <name evidence="2" type="ORF">K444DRAFT_664811</name>
</gene>
<dbReference type="AlphaFoldDB" id="A0A2J6T4S8"/>
<dbReference type="GO" id="GO:0016747">
    <property type="term" value="F:acyltransferase activity, transferring groups other than amino-acyl groups"/>
    <property type="evidence" value="ECO:0007669"/>
    <property type="project" value="InterPro"/>
</dbReference>
<dbReference type="InterPro" id="IPR016181">
    <property type="entry name" value="Acyl_CoA_acyltransferase"/>
</dbReference>
<accession>A0A2J6T4S8</accession>
<dbReference type="OrthoDB" id="2019666at2759"/>
<dbReference type="CDD" id="cd04301">
    <property type="entry name" value="NAT_SF"/>
    <property type="match status" value="1"/>
</dbReference>
<dbReference type="Proteomes" id="UP000235371">
    <property type="component" value="Unassembled WGS sequence"/>
</dbReference>
<proteinExistence type="predicted"/>
<reference evidence="2 3" key="1">
    <citation type="submission" date="2016-04" db="EMBL/GenBank/DDBJ databases">
        <title>A degradative enzymes factory behind the ericoid mycorrhizal symbiosis.</title>
        <authorList>
            <consortium name="DOE Joint Genome Institute"/>
            <person name="Martino E."/>
            <person name="Morin E."/>
            <person name="Grelet G."/>
            <person name="Kuo A."/>
            <person name="Kohler A."/>
            <person name="Daghino S."/>
            <person name="Barry K."/>
            <person name="Choi C."/>
            <person name="Cichocki N."/>
            <person name="Clum A."/>
            <person name="Copeland A."/>
            <person name="Hainaut M."/>
            <person name="Haridas S."/>
            <person name="Labutti K."/>
            <person name="Lindquist E."/>
            <person name="Lipzen A."/>
            <person name="Khouja H.-R."/>
            <person name="Murat C."/>
            <person name="Ohm R."/>
            <person name="Olson A."/>
            <person name="Spatafora J."/>
            <person name="Veneault-Fourrey C."/>
            <person name="Henrissat B."/>
            <person name="Grigoriev I."/>
            <person name="Martin F."/>
            <person name="Perotto S."/>
        </authorList>
    </citation>
    <scope>NUCLEOTIDE SEQUENCE [LARGE SCALE GENOMIC DNA]</scope>
    <source>
        <strain evidence="2 3">E</strain>
    </source>
</reference>
<dbReference type="SUPFAM" id="SSF55729">
    <property type="entry name" value="Acyl-CoA N-acyltransferases (Nat)"/>
    <property type="match status" value="1"/>
</dbReference>
<dbReference type="RefSeq" id="XP_024734938.1">
    <property type="nucleotide sequence ID" value="XM_024887009.1"/>
</dbReference>
<name>A0A2J6T4S8_9HELO</name>
<sequence>MAATIEKFVGADITDEIIAQAADLFSLHYGVWGFIAKEKMEVHEGSRVKMSLGKLREQVLPPFKSPNCKHIYVRGLLPSTPSAYHPPFSVGHVFATRFLHNNRPVLWITQLVVHSAHRNQGIAKALLEALREENAQMVGVLSSNPYAIAAVLRAFGSGLERVEKVLEMTRRNATRVMASCPIEYVRHSTVRGKLFSDKDDIEDIDGKAVVSCADTGFWVDHQESEQALKVLKAKGVKWPLGELPQGCEFLVLVEVRDGMRVGSIYPHMV</sequence>
<dbReference type="InterPro" id="IPR000182">
    <property type="entry name" value="GNAT_dom"/>
</dbReference>
<protein>
    <recommendedName>
        <fullName evidence="1">N-acetyltransferase domain-containing protein</fullName>
    </recommendedName>
</protein>
<feature type="domain" description="N-acetyltransferase" evidence="1">
    <location>
        <begin position="40"/>
        <end position="183"/>
    </location>
</feature>
<dbReference type="InParanoid" id="A0A2J6T4S8"/>